<protein>
    <submittedName>
        <fullName evidence="3">Uncharacterized protein</fullName>
    </submittedName>
</protein>
<name>A0ABR3D6L4_NEUIN</name>
<evidence type="ECO:0000256" key="2">
    <source>
        <dbReference type="SAM" id="MobiDB-lite"/>
    </source>
</evidence>
<gene>
    <name evidence="3" type="ORF">QR685DRAFT_598981</name>
</gene>
<sequence length="482" mass="54888">MSPSSQRSATKPNRAATNHLTMSARSSEHSMQPMQPDQAPASRTHADQGPAKRKAMEQPQDDRRPARPGTLPFMWNLPTIPSLPIFNADSTPVMSDDEYEHELELENDEIIDELQEAQEQLHEAKKKIAALEKRLRTYQVIVLPMDYKTTETAEESGNEKSTPEREAEALKAMYEKKEEDNHKDDDEDKIETFRAVLKDIEWAVEEHHRLVDQALKEIESGRTGPAGRCDGYKPGQLPLYILDKSQCTLGVDVYVLKDLFEEIAEEKRECVYPRDTLRKSKLQQHLSQLILGFERLCDLQSRASATICSFCKFKFQNLSVELDQTKEKLREADNRIAELAIDNQTIQEDLKNVRELLGVARDDESSAKIQLRVYEDSVKSLEATLRGMDSALRDMGTTLSGSIPRSKIANYRSILDKIHQCHMENTLAVSSILTYDRERRNNPRINEQVNKLNEATCDITSHFNALYDAFESDLTEASTSSV</sequence>
<evidence type="ECO:0000313" key="3">
    <source>
        <dbReference type="EMBL" id="KAL0468302.1"/>
    </source>
</evidence>
<proteinExistence type="predicted"/>
<accession>A0ABR3D6L4</accession>
<feature type="region of interest" description="Disordered" evidence="2">
    <location>
        <begin position="1"/>
        <end position="71"/>
    </location>
</feature>
<dbReference type="EMBL" id="JAVLET010000007">
    <property type="protein sequence ID" value="KAL0468302.1"/>
    <property type="molecule type" value="Genomic_DNA"/>
</dbReference>
<feature type="coiled-coil region" evidence="1">
    <location>
        <begin position="100"/>
        <end position="141"/>
    </location>
</feature>
<dbReference type="Proteomes" id="UP001451303">
    <property type="component" value="Unassembled WGS sequence"/>
</dbReference>
<reference evidence="3 4" key="1">
    <citation type="submission" date="2023-09" db="EMBL/GenBank/DDBJ databases">
        <title>Multi-omics analysis of a traditional fermented food reveals byproduct-associated fungal strains for waste-to-food upcycling.</title>
        <authorList>
            <consortium name="Lawrence Berkeley National Laboratory"/>
            <person name="Rekdal V.M."/>
            <person name="Villalobos-Escobedo J.M."/>
            <person name="Rodriguez-Valeron N."/>
            <person name="Garcia M.O."/>
            <person name="Vasquez D.P."/>
            <person name="Damayanti I."/>
            <person name="Sorensen P.M."/>
            <person name="Baidoo E.E."/>
            <person name="De Carvalho A.C."/>
            <person name="Riley R."/>
            <person name="Lipzen A."/>
            <person name="He G."/>
            <person name="Yan M."/>
            <person name="Haridas S."/>
            <person name="Daum C."/>
            <person name="Yoshinaga Y."/>
            <person name="Ng V."/>
            <person name="Grigoriev I.V."/>
            <person name="Munk R."/>
            <person name="Nuraida L."/>
            <person name="Wijaya C.H."/>
            <person name="Morales P.-C."/>
            <person name="Keasling J.D."/>
        </authorList>
    </citation>
    <scope>NUCLEOTIDE SEQUENCE [LARGE SCALE GENOMIC DNA]</scope>
    <source>
        <strain evidence="3 4">FGSC 2613</strain>
    </source>
</reference>
<feature type="compositionally biased region" description="Basic and acidic residues" evidence="2">
    <location>
        <begin position="54"/>
        <end position="65"/>
    </location>
</feature>
<evidence type="ECO:0000256" key="1">
    <source>
        <dbReference type="SAM" id="Coils"/>
    </source>
</evidence>
<evidence type="ECO:0000313" key="4">
    <source>
        <dbReference type="Proteomes" id="UP001451303"/>
    </source>
</evidence>
<feature type="coiled-coil region" evidence="1">
    <location>
        <begin position="315"/>
        <end position="356"/>
    </location>
</feature>
<keyword evidence="4" id="KW-1185">Reference proteome</keyword>
<feature type="compositionally biased region" description="Polar residues" evidence="2">
    <location>
        <begin position="1"/>
        <end position="35"/>
    </location>
</feature>
<organism evidence="3 4">
    <name type="scientific">Neurospora intermedia</name>
    <dbReference type="NCBI Taxonomy" id="5142"/>
    <lineage>
        <taxon>Eukaryota</taxon>
        <taxon>Fungi</taxon>
        <taxon>Dikarya</taxon>
        <taxon>Ascomycota</taxon>
        <taxon>Pezizomycotina</taxon>
        <taxon>Sordariomycetes</taxon>
        <taxon>Sordariomycetidae</taxon>
        <taxon>Sordariales</taxon>
        <taxon>Sordariaceae</taxon>
        <taxon>Neurospora</taxon>
    </lineage>
</organism>
<keyword evidence="1" id="KW-0175">Coiled coil</keyword>
<comment type="caution">
    <text evidence="3">The sequence shown here is derived from an EMBL/GenBank/DDBJ whole genome shotgun (WGS) entry which is preliminary data.</text>
</comment>